<name>A0A9P5XSG0_9AGAR</name>
<reference evidence="7" key="1">
    <citation type="submission" date="2020-11" db="EMBL/GenBank/DDBJ databases">
        <authorList>
            <consortium name="DOE Joint Genome Institute"/>
            <person name="Ahrendt S."/>
            <person name="Riley R."/>
            <person name="Andreopoulos W."/>
            <person name="Labutti K."/>
            <person name="Pangilinan J."/>
            <person name="Ruiz-Duenas F.J."/>
            <person name="Barrasa J.M."/>
            <person name="Sanchez-Garcia M."/>
            <person name="Camarero S."/>
            <person name="Miyauchi S."/>
            <person name="Serrano A."/>
            <person name="Linde D."/>
            <person name="Babiker R."/>
            <person name="Drula E."/>
            <person name="Ayuso-Fernandez I."/>
            <person name="Pacheco R."/>
            <person name="Padilla G."/>
            <person name="Ferreira P."/>
            <person name="Barriuso J."/>
            <person name="Kellner H."/>
            <person name="Castanera R."/>
            <person name="Alfaro M."/>
            <person name="Ramirez L."/>
            <person name="Pisabarro A.G."/>
            <person name="Kuo A."/>
            <person name="Tritt A."/>
            <person name="Lipzen A."/>
            <person name="He G."/>
            <person name="Yan M."/>
            <person name="Ng V."/>
            <person name="Cullen D."/>
            <person name="Martin F."/>
            <person name="Rosso M.-N."/>
            <person name="Henrissat B."/>
            <person name="Hibbett D."/>
            <person name="Martinez A.T."/>
            <person name="Grigoriev I.V."/>
        </authorList>
    </citation>
    <scope>NUCLEOTIDE SEQUENCE</scope>
    <source>
        <strain evidence="7">CBS 247.69</strain>
    </source>
</reference>
<keyword evidence="3" id="KW-0862">Zinc</keyword>
<accession>A0A9P5XSG0</accession>
<dbReference type="InterPro" id="IPR049627">
    <property type="entry name" value="SLX8"/>
</dbReference>
<dbReference type="SMART" id="SM00184">
    <property type="entry name" value="RING"/>
    <property type="match status" value="1"/>
</dbReference>
<gene>
    <name evidence="7" type="ORF">BDZ94DRAFT_1178667</name>
</gene>
<evidence type="ECO:0000256" key="2">
    <source>
        <dbReference type="ARBA" id="ARBA00022771"/>
    </source>
</evidence>
<dbReference type="InterPro" id="IPR017907">
    <property type="entry name" value="Znf_RING_CS"/>
</dbReference>
<protein>
    <recommendedName>
        <fullName evidence="6">RING-type domain-containing protein</fullName>
    </recommendedName>
</protein>
<dbReference type="Proteomes" id="UP000807353">
    <property type="component" value="Unassembled WGS sequence"/>
</dbReference>
<dbReference type="InterPro" id="IPR001841">
    <property type="entry name" value="Znf_RING"/>
</dbReference>
<dbReference type="Pfam" id="PF13639">
    <property type="entry name" value="zf-RING_2"/>
    <property type="match status" value="1"/>
</dbReference>
<feature type="compositionally biased region" description="Acidic residues" evidence="5">
    <location>
        <begin position="106"/>
        <end position="129"/>
    </location>
</feature>
<dbReference type="PROSITE" id="PS50089">
    <property type="entry name" value="ZF_RING_2"/>
    <property type="match status" value="1"/>
</dbReference>
<dbReference type="Gene3D" id="3.30.160.60">
    <property type="entry name" value="Classic Zinc Finger"/>
    <property type="match status" value="1"/>
</dbReference>
<dbReference type="PANTHER" id="PTHR47094:SF1">
    <property type="entry name" value="RING-TYPE E3 UBIQUITIN TRANSFERASE"/>
    <property type="match status" value="1"/>
</dbReference>
<dbReference type="SMART" id="SM00355">
    <property type="entry name" value="ZnF_C2H2"/>
    <property type="match status" value="3"/>
</dbReference>
<dbReference type="EMBL" id="MU150476">
    <property type="protein sequence ID" value="KAF9456013.1"/>
    <property type="molecule type" value="Genomic_DNA"/>
</dbReference>
<evidence type="ECO:0000256" key="3">
    <source>
        <dbReference type="ARBA" id="ARBA00022833"/>
    </source>
</evidence>
<keyword evidence="2 4" id="KW-0863">Zinc-finger</keyword>
<dbReference type="InterPro" id="IPR013083">
    <property type="entry name" value="Znf_RING/FYVE/PHD"/>
</dbReference>
<evidence type="ECO:0000256" key="1">
    <source>
        <dbReference type="ARBA" id="ARBA00022723"/>
    </source>
</evidence>
<dbReference type="GO" id="GO:0006511">
    <property type="term" value="P:ubiquitin-dependent protein catabolic process"/>
    <property type="evidence" value="ECO:0007669"/>
    <property type="project" value="TreeGrafter"/>
</dbReference>
<dbReference type="GO" id="GO:0008270">
    <property type="term" value="F:zinc ion binding"/>
    <property type="evidence" value="ECO:0007669"/>
    <property type="project" value="UniProtKB-KW"/>
</dbReference>
<proteinExistence type="predicted"/>
<keyword evidence="1" id="KW-0479">Metal-binding</keyword>
<dbReference type="SUPFAM" id="SSF57850">
    <property type="entry name" value="RING/U-box"/>
    <property type="match status" value="1"/>
</dbReference>
<keyword evidence="8" id="KW-1185">Reference proteome</keyword>
<dbReference type="InterPro" id="IPR013087">
    <property type="entry name" value="Znf_C2H2_type"/>
</dbReference>
<dbReference type="PROSITE" id="PS00518">
    <property type="entry name" value="ZF_RING_1"/>
    <property type="match status" value="1"/>
</dbReference>
<dbReference type="PANTHER" id="PTHR47094">
    <property type="entry name" value="ELFLESS, ISOFORM B"/>
    <property type="match status" value="1"/>
</dbReference>
<organism evidence="7 8">
    <name type="scientific">Collybia nuda</name>
    <dbReference type="NCBI Taxonomy" id="64659"/>
    <lineage>
        <taxon>Eukaryota</taxon>
        <taxon>Fungi</taxon>
        <taxon>Dikarya</taxon>
        <taxon>Basidiomycota</taxon>
        <taxon>Agaricomycotina</taxon>
        <taxon>Agaricomycetes</taxon>
        <taxon>Agaricomycetidae</taxon>
        <taxon>Agaricales</taxon>
        <taxon>Tricholomatineae</taxon>
        <taxon>Clitocybaceae</taxon>
        <taxon>Collybia</taxon>
    </lineage>
</organism>
<evidence type="ECO:0000259" key="6">
    <source>
        <dbReference type="PROSITE" id="PS50089"/>
    </source>
</evidence>
<feature type="domain" description="RING-type" evidence="6">
    <location>
        <begin position="173"/>
        <end position="211"/>
    </location>
</feature>
<evidence type="ECO:0000256" key="4">
    <source>
        <dbReference type="PROSITE-ProRule" id="PRU00175"/>
    </source>
</evidence>
<dbReference type="GO" id="GO:0033768">
    <property type="term" value="C:SUMO-targeted ubiquitin ligase complex"/>
    <property type="evidence" value="ECO:0007669"/>
    <property type="project" value="TreeGrafter"/>
</dbReference>
<dbReference type="Gene3D" id="3.30.40.10">
    <property type="entry name" value="Zinc/RING finger domain, C3HC4 (zinc finger)"/>
    <property type="match status" value="1"/>
</dbReference>
<evidence type="ECO:0000256" key="5">
    <source>
        <dbReference type="SAM" id="MobiDB-lite"/>
    </source>
</evidence>
<sequence>MDVHYSNESYCAICDMYFNTVQQRGEHVSNSPNHPRCETCDRRFLNGNTLRNHYVYSRHHHYCALCRVSFETAAGLRMHIEYAPVHCDDSDDEDEANTSSIIVEGREDELGELQYPDEVEEEEEDDDDSWEHYDDCDFDDEEDLGDIVTNEASLPTGEEEEDDTRTYTDLLTCPICLCPPKTTCATICGHIFCAGCIRQILAQQGVCPICDEPGSMKQVRRLYID</sequence>
<dbReference type="AlphaFoldDB" id="A0A9P5XSG0"/>
<dbReference type="GO" id="GO:0140082">
    <property type="term" value="F:SUMO-ubiquitin ligase activity"/>
    <property type="evidence" value="ECO:0007669"/>
    <property type="project" value="TreeGrafter"/>
</dbReference>
<dbReference type="OrthoDB" id="6270329at2759"/>
<dbReference type="GO" id="GO:0061630">
    <property type="term" value="F:ubiquitin protein ligase activity"/>
    <property type="evidence" value="ECO:0007669"/>
    <property type="project" value="InterPro"/>
</dbReference>
<comment type="caution">
    <text evidence="7">The sequence shown here is derived from an EMBL/GenBank/DDBJ whole genome shotgun (WGS) entry which is preliminary data.</text>
</comment>
<feature type="region of interest" description="Disordered" evidence="5">
    <location>
        <begin position="87"/>
        <end position="142"/>
    </location>
</feature>
<evidence type="ECO:0000313" key="7">
    <source>
        <dbReference type="EMBL" id="KAF9456013.1"/>
    </source>
</evidence>
<dbReference type="GO" id="GO:0032183">
    <property type="term" value="F:SUMO binding"/>
    <property type="evidence" value="ECO:0007669"/>
    <property type="project" value="TreeGrafter"/>
</dbReference>
<dbReference type="PROSITE" id="PS00028">
    <property type="entry name" value="ZINC_FINGER_C2H2_1"/>
    <property type="match status" value="1"/>
</dbReference>
<evidence type="ECO:0000313" key="8">
    <source>
        <dbReference type="Proteomes" id="UP000807353"/>
    </source>
</evidence>